<protein>
    <recommendedName>
        <fullName evidence="2">Dienelactone hydrolase domain-containing protein</fullName>
    </recommendedName>
</protein>
<dbReference type="OrthoDB" id="2498029at2759"/>
<gene>
    <name evidence="3" type="ORF">K493DRAFT_136736</name>
</gene>
<dbReference type="Gene3D" id="3.40.50.1820">
    <property type="entry name" value="alpha/beta hydrolase"/>
    <property type="match status" value="1"/>
</dbReference>
<accession>A0A1Y1Y1U4</accession>
<organism evidence="3 4">
    <name type="scientific">Basidiobolus meristosporus CBS 931.73</name>
    <dbReference type="NCBI Taxonomy" id="1314790"/>
    <lineage>
        <taxon>Eukaryota</taxon>
        <taxon>Fungi</taxon>
        <taxon>Fungi incertae sedis</taxon>
        <taxon>Zoopagomycota</taxon>
        <taxon>Entomophthoromycotina</taxon>
        <taxon>Basidiobolomycetes</taxon>
        <taxon>Basidiobolales</taxon>
        <taxon>Basidiobolaceae</taxon>
        <taxon>Basidiobolus</taxon>
    </lineage>
</organism>
<dbReference type="SUPFAM" id="SSF53474">
    <property type="entry name" value="alpha/beta-Hydrolases"/>
    <property type="match status" value="1"/>
</dbReference>
<dbReference type="InParanoid" id="A0A1Y1Y1U4"/>
<dbReference type="PANTHER" id="PTHR47751:SF1">
    <property type="entry name" value="SUPERFAMILY HYDROLASE, PUTATIVE (AFU_ORTHOLOGUE AFUA_2G16580)-RELATED"/>
    <property type="match status" value="1"/>
</dbReference>
<evidence type="ECO:0000259" key="2">
    <source>
        <dbReference type="Pfam" id="PF01738"/>
    </source>
</evidence>
<dbReference type="EMBL" id="MCFE01000297">
    <property type="protein sequence ID" value="ORX91983.1"/>
    <property type="molecule type" value="Genomic_DNA"/>
</dbReference>
<dbReference type="GO" id="GO:0016787">
    <property type="term" value="F:hydrolase activity"/>
    <property type="evidence" value="ECO:0007669"/>
    <property type="project" value="InterPro"/>
</dbReference>
<sequence>MLSQVTFQSQGIKDAGNLYCPENAEPKKHATVVIGHHGGGVKEQTAGLYTKELAKLGFIILTFNVAYQGESEGLPRYVKDSNQRAKNFKGAKSYLTTLDEVDSKRIGALGICDSGGYAIYATQTDVCIKAVAGINSADVSELWRRGINGSLSFEDLQKVLQESTRQRTRNNRGQ</sequence>
<name>A0A1Y1Y1U4_9FUNG</name>
<comment type="similarity">
    <text evidence="1">Belongs to the polyketide transferase af380 family.</text>
</comment>
<dbReference type="InterPro" id="IPR051411">
    <property type="entry name" value="Polyketide_trans_af380"/>
</dbReference>
<feature type="domain" description="Dienelactone hydrolase" evidence="2">
    <location>
        <begin position="18"/>
        <end position="133"/>
    </location>
</feature>
<proteinExistence type="inferred from homology"/>
<dbReference type="InterPro" id="IPR002925">
    <property type="entry name" value="Dienelactn_hydro"/>
</dbReference>
<dbReference type="Proteomes" id="UP000193498">
    <property type="component" value="Unassembled WGS sequence"/>
</dbReference>
<dbReference type="PANTHER" id="PTHR47751">
    <property type="entry name" value="SUPERFAMILY HYDROLASE, PUTATIVE (AFU_ORTHOLOGUE AFUA_2G16580)-RELATED"/>
    <property type="match status" value="1"/>
</dbReference>
<reference evidence="3 4" key="1">
    <citation type="submission" date="2016-07" db="EMBL/GenBank/DDBJ databases">
        <title>Pervasive Adenine N6-methylation of Active Genes in Fungi.</title>
        <authorList>
            <consortium name="DOE Joint Genome Institute"/>
            <person name="Mondo S.J."/>
            <person name="Dannebaum R.O."/>
            <person name="Kuo R.C."/>
            <person name="Labutti K."/>
            <person name="Haridas S."/>
            <person name="Kuo A."/>
            <person name="Salamov A."/>
            <person name="Ahrendt S.R."/>
            <person name="Lipzen A."/>
            <person name="Sullivan W."/>
            <person name="Andreopoulos W.B."/>
            <person name="Clum A."/>
            <person name="Lindquist E."/>
            <person name="Daum C."/>
            <person name="Ramamoorthy G.K."/>
            <person name="Gryganskyi A."/>
            <person name="Culley D."/>
            <person name="Magnuson J.K."/>
            <person name="James T.Y."/>
            <person name="O'Malley M.A."/>
            <person name="Stajich J.E."/>
            <person name="Spatafora J.W."/>
            <person name="Visel A."/>
            <person name="Grigoriev I.V."/>
        </authorList>
    </citation>
    <scope>NUCLEOTIDE SEQUENCE [LARGE SCALE GENOMIC DNA]</scope>
    <source>
        <strain evidence="3 4">CBS 931.73</strain>
    </source>
</reference>
<dbReference type="Pfam" id="PF01738">
    <property type="entry name" value="DLH"/>
    <property type="match status" value="1"/>
</dbReference>
<evidence type="ECO:0000256" key="1">
    <source>
        <dbReference type="ARBA" id="ARBA00029464"/>
    </source>
</evidence>
<feature type="non-terminal residue" evidence="3">
    <location>
        <position position="174"/>
    </location>
</feature>
<dbReference type="AlphaFoldDB" id="A0A1Y1Y1U4"/>
<dbReference type="InterPro" id="IPR029058">
    <property type="entry name" value="AB_hydrolase_fold"/>
</dbReference>
<evidence type="ECO:0000313" key="3">
    <source>
        <dbReference type="EMBL" id="ORX91983.1"/>
    </source>
</evidence>
<comment type="caution">
    <text evidence="3">The sequence shown here is derived from an EMBL/GenBank/DDBJ whole genome shotgun (WGS) entry which is preliminary data.</text>
</comment>
<keyword evidence="4" id="KW-1185">Reference proteome</keyword>
<dbReference type="STRING" id="1314790.A0A1Y1Y1U4"/>
<evidence type="ECO:0000313" key="4">
    <source>
        <dbReference type="Proteomes" id="UP000193498"/>
    </source>
</evidence>